<dbReference type="InterPro" id="IPR018522">
    <property type="entry name" value="TopoIIA_CS"/>
</dbReference>
<dbReference type="InterPro" id="IPR006171">
    <property type="entry name" value="TOPRIM_dom"/>
</dbReference>
<dbReference type="InterPro" id="IPR013506">
    <property type="entry name" value="Topo_IIA_bsu_dom2"/>
</dbReference>
<evidence type="ECO:0000256" key="6">
    <source>
        <dbReference type="SAM" id="Phobius"/>
    </source>
</evidence>
<evidence type="ECO:0000256" key="2">
    <source>
        <dbReference type="ARBA" id="ARBA00012895"/>
    </source>
</evidence>
<proteinExistence type="predicted"/>
<dbReference type="InterPro" id="IPR036890">
    <property type="entry name" value="HATPase_C_sf"/>
</dbReference>
<keyword evidence="6" id="KW-1133">Transmembrane helix</keyword>
<evidence type="ECO:0000256" key="1">
    <source>
        <dbReference type="ARBA" id="ARBA00000185"/>
    </source>
</evidence>
<dbReference type="PRINTS" id="PR01159">
    <property type="entry name" value="DNAGYRASEB"/>
</dbReference>
<dbReference type="Pfam" id="PF00204">
    <property type="entry name" value="DNA_gyraseB"/>
    <property type="match status" value="1"/>
</dbReference>
<dbReference type="SUPFAM" id="SSF54211">
    <property type="entry name" value="Ribosomal protein S5 domain 2-like"/>
    <property type="match status" value="1"/>
</dbReference>
<name>A0A7T0BRI6_9BACT</name>
<dbReference type="GO" id="GO:0005524">
    <property type="term" value="F:ATP binding"/>
    <property type="evidence" value="ECO:0007669"/>
    <property type="project" value="InterPro"/>
</dbReference>
<dbReference type="AlphaFoldDB" id="A0A7T0BRI6"/>
<evidence type="ECO:0000256" key="5">
    <source>
        <dbReference type="ARBA" id="ARBA00023235"/>
    </source>
</evidence>
<gene>
    <name evidence="8" type="ORF">E5P55_00400</name>
</gene>
<dbReference type="InterPro" id="IPR020568">
    <property type="entry name" value="Ribosomal_Su5_D2-typ_SF"/>
</dbReference>
<dbReference type="SUPFAM" id="SSF56719">
    <property type="entry name" value="Type II DNA topoisomerase"/>
    <property type="match status" value="1"/>
</dbReference>
<dbReference type="Gene3D" id="3.30.565.10">
    <property type="entry name" value="Histidine kinase-like ATPase, C-terminal domain"/>
    <property type="match status" value="1"/>
</dbReference>
<dbReference type="EC" id="5.6.2.2" evidence="2"/>
<sequence length="490" mass="57979">MHGLGLKCVNALSKNFIIKIIYKKKFFYTAFKLHIFTKLKILCFSNKSGTNIQFSPNFNIFSSLFKINGILKKLRELSYLNSGLRLSIFSKKNNFYKFYRYYKGLIDFIQYLIPTQKYINLQKKPIYFKYKHVFNLNSFFIIEVCFYYTTFFGSISLMFTNSILNENPYLKILKEILSSLLQNSYNYSTEGIVLIISLKINNPKFSNQIKDKLNNYDINLILKKFLSTKINYIFFRNKKFEYNLTEKVRNIQNFKNSINNIKEVNKKKLDLIFNQINKLADCTDKSSAEKEIFIVEGDSAGGSAKQGRDKKIQAILSIKGKFINLEKKKNFRYLENVEVKNLLTALGIQFNSLEIKTNFLNIRYKKIILMVDADIDGDHIKTLLITFFYKKIKFLIFNNFIFLANPPLFQLKKNLNTTFVRKKSNLFKIFIEQNTKYVAAYTLKKQFLIFDKLLYKQISIYTTLNQTFLKLLNKFSKFIYKNYISYSLLN</sequence>
<dbReference type="PANTHER" id="PTHR45866">
    <property type="entry name" value="DNA GYRASE/TOPOISOMERASE SUBUNIT B"/>
    <property type="match status" value="1"/>
</dbReference>
<evidence type="ECO:0000313" key="8">
    <source>
        <dbReference type="EMBL" id="QPJ58441.1"/>
    </source>
</evidence>
<keyword evidence="9" id="KW-1185">Reference proteome</keyword>
<dbReference type="InterPro" id="IPR013760">
    <property type="entry name" value="Topo_IIA-like_dom_sf"/>
</dbReference>
<dbReference type="GO" id="GO:0006265">
    <property type="term" value="P:DNA topological change"/>
    <property type="evidence" value="ECO:0007669"/>
    <property type="project" value="InterPro"/>
</dbReference>
<reference evidence="8 9" key="1">
    <citation type="journal article" date="2020" name="Sci. Rep.">
        <title>Morphology, ultrastructure, genomics, and phylogeny of Euplotes vanleeuwenhoeki sp. nov. and its ultra-reduced endosymbiont Candidatus Pinguicoccus supinus sp. nov.</title>
        <authorList>
            <person name="Serra V."/>
            <person name="Gammuto L."/>
            <person name="Nitla V."/>
            <person name="Castelli M."/>
            <person name="Lanzoni O."/>
            <person name="Sassera D."/>
            <person name="Bandi C."/>
            <person name="Sandeep B.V."/>
            <person name="Verni F."/>
            <person name="Modeo L."/>
            <person name="Petroni G."/>
        </authorList>
    </citation>
    <scope>NUCLEOTIDE SEQUENCE [LARGE SCALE GENOMIC DNA]</scope>
    <source>
        <strain evidence="8 9">KKR18_Esm</strain>
    </source>
</reference>
<dbReference type="InterPro" id="IPR000565">
    <property type="entry name" value="Topo_IIA_B"/>
</dbReference>
<dbReference type="Gene3D" id="3.40.50.670">
    <property type="match status" value="1"/>
</dbReference>
<dbReference type="PROSITE" id="PS50880">
    <property type="entry name" value="TOPRIM"/>
    <property type="match status" value="1"/>
</dbReference>
<organism evidence="8 9">
    <name type="scientific">Candidatus Pinguicoccus supinus</name>
    <dbReference type="NCBI Taxonomy" id="2529394"/>
    <lineage>
        <taxon>Bacteria</taxon>
        <taxon>Pseudomonadati</taxon>
        <taxon>Verrucomicrobiota</taxon>
        <taxon>Candidatus Pinguicoccus</taxon>
    </lineage>
</organism>
<keyword evidence="3" id="KW-0799">Topoisomerase</keyword>
<dbReference type="EMBL" id="CP039370">
    <property type="protein sequence ID" value="QPJ58441.1"/>
    <property type="molecule type" value="Genomic_DNA"/>
</dbReference>
<dbReference type="SMART" id="SM00433">
    <property type="entry name" value="TOP2c"/>
    <property type="match status" value="1"/>
</dbReference>
<feature type="domain" description="Toprim" evidence="7">
    <location>
        <begin position="290"/>
        <end position="407"/>
    </location>
</feature>
<evidence type="ECO:0000259" key="7">
    <source>
        <dbReference type="PROSITE" id="PS50880"/>
    </source>
</evidence>
<dbReference type="GO" id="GO:0003918">
    <property type="term" value="F:DNA topoisomerase type II (double strand cut, ATP-hydrolyzing) activity"/>
    <property type="evidence" value="ECO:0007669"/>
    <property type="project" value="UniProtKB-EC"/>
</dbReference>
<dbReference type="PROSITE" id="PS00177">
    <property type="entry name" value="TOPOISOMERASE_II"/>
    <property type="match status" value="1"/>
</dbReference>
<keyword evidence="4" id="KW-0238">DNA-binding</keyword>
<dbReference type="InterPro" id="IPR013759">
    <property type="entry name" value="Topo_IIA_B_C"/>
</dbReference>
<keyword evidence="6" id="KW-0812">Transmembrane</keyword>
<protein>
    <recommendedName>
        <fullName evidence="2">DNA topoisomerase (ATP-hydrolyzing)</fullName>
        <ecNumber evidence="2">5.6.2.2</ecNumber>
    </recommendedName>
</protein>
<dbReference type="Proteomes" id="UP000594451">
    <property type="component" value="Chromosome"/>
</dbReference>
<dbReference type="KEGG" id="psup:E5P55_00400"/>
<dbReference type="GO" id="GO:0003677">
    <property type="term" value="F:DNA binding"/>
    <property type="evidence" value="ECO:0007669"/>
    <property type="project" value="UniProtKB-KW"/>
</dbReference>
<dbReference type="Pfam" id="PF01751">
    <property type="entry name" value="Toprim"/>
    <property type="match status" value="1"/>
</dbReference>
<accession>A0A7T0BRI6</accession>
<dbReference type="PRINTS" id="PR00418">
    <property type="entry name" value="TPI2FAMILY"/>
</dbReference>
<dbReference type="PANTHER" id="PTHR45866:SF2">
    <property type="entry name" value="DNA TOPOISOMERASE (ATP-HYDROLYZING)"/>
    <property type="match status" value="1"/>
</dbReference>
<feature type="transmembrane region" description="Helical" evidence="6">
    <location>
        <begin position="133"/>
        <end position="159"/>
    </location>
</feature>
<dbReference type="InterPro" id="IPR014721">
    <property type="entry name" value="Ribsml_uS5_D2-typ_fold_subgr"/>
</dbReference>
<evidence type="ECO:0000256" key="3">
    <source>
        <dbReference type="ARBA" id="ARBA00023029"/>
    </source>
</evidence>
<keyword evidence="6" id="KW-0472">Membrane</keyword>
<keyword evidence="5" id="KW-0413">Isomerase</keyword>
<comment type="catalytic activity">
    <reaction evidence="1">
        <text>ATP-dependent breakage, passage and rejoining of double-stranded DNA.</text>
        <dbReference type="EC" id="5.6.2.2"/>
    </reaction>
</comment>
<dbReference type="SUPFAM" id="SSF55874">
    <property type="entry name" value="ATPase domain of HSP90 chaperone/DNA topoisomerase II/histidine kinase"/>
    <property type="match status" value="1"/>
</dbReference>
<dbReference type="Gene3D" id="3.30.230.10">
    <property type="match status" value="1"/>
</dbReference>
<dbReference type="InterPro" id="IPR001241">
    <property type="entry name" value="Topo_IIA"/>
</dbReference>
<evidence type="ECO:0000313" key="9">
    <source>
        <dbReference type="Proteomes" id="UP000594451"/>
    </source>
</evidence>
<evidence type="ECO:0000256" key="4">
    <source>
        <dbReference type="ARBA" id="ARBA00023125"/>
    </source>
</evidence>